<evidence type="ECO:0000256" key="1">
    <source>
        <dbReference type="ARBA" id="ARBA00023125"/>
    </source>
</evidence>
<protein>
    <submittedName>
        <fullName evidence="4">Helix-turn-helix, AraC domain protein</fullName>
    </submittedName>
</protein>
<dbReference type="AlphaFoldDB" id="F4L0Q5"/>
<reference key="2">
    <citation type="submission" date="2011-04" db="EMBL/GenBank/DDBJ databases">
        <title>Complete sequence of chromosome of Haliscomenobacter hydrossis DSM 1100.</title>
        <authorList>
            <consortium name="US DOE Joint Genome Institute (JGI-PGF)"/>
            <person name="Lucas S."/>
            <person name="Han J."/>
            <person name="Lapidus A."/>
            <person name="Bruce D."/>
            <person name="Goodwin L."/>
            <person name="Pitluck S."/>
            <person name="Peters L."/>
            <person name="Kyrpides N."/>
            <person name="Mavromatis K."/>
            <person name="Ivanova N."/>
            <person name="Ovchinnikova G."/>
            <person name="Pagani I."/>
            <person name="Daligault H."/>
            <person name="Detter J.C."/>
            <person name="Han C."/>
            <person name="Land M."/>
            <person name="Hauser L."/>
            <person name="Markowitz V."/>
            <person name="Cheng J.-F."/>
            <person name="Hugenholtz P."/>
            <person name="Woyke T."/>
            <person name="Wu D."/>
            <person name="Verbarg S."/>
            <person name="Frueling A."/>
            <person name="Brambilla E."/>
            <person name="Klenk H.-P."/>
            <person name="Eisen J.A."/>
        </authorList>
    </citation>
    <scope>NUCLEOTIDE SEQUENCE</scope>
    <source>
        <strain>DSM 1100</strain>
    </source>
</reference>
<feature type="transmembrane region" description="Helical" evidence="2">
    <location>
        <begin position="39"/>
        <end position="64"/>
    </location>
</feature>
<feature type="transmembrane region" description="Helical" evidence="2">
    <location>
        <begin position="143"/>
        <end position="163"/>
    </location>
</feature>
<proteinExistence type="predicted"/>
<dbReference type="InterPro" id="IPR018060">
    <property type="entry name" value="HTH_AraC"/>
</dbReference>
<keyword evidence="2" id="KW-0812">Transmembrane</keyword>
<keyword evidence="1" id="KW-0238">DNA-binding</keyword>
<dbReference type="Proteomes" id="UP000008461">
    <property type="component" value="Chromosome"/>
</dbReference>
<dbReference type="EMBL" id="CP002691">
    <property type="protein sequence ID" value="AEE49537.1"/>
    <property type="molecule type" value="Genomic_DNA"/>
</dbReference>
<organism evidence="4 5">
    <name type="scientific">Haliscomenobacter hydrossis (strain ATCC 27775 / DSM 1100 / LMG 10767 / O)</name>
    <dbReference type="NCBI Taxonomy" id="760192"/>
    <lineage>
        <taxon>Bacteria</taxon>
        <taxon>Pseudomonadati</taxon>
        <taxon>Bacteroidota</taxon>
        <taxon>Saprospiria</taxon>
        <taxon>Saprospirales</taxon>
        <taxon>Haliscomenobacteraceae</taxon>
        <taxon>Haliscomenobacter</taxon>
    </lineage>
</organism>
<name>F4L0Q5_HALH1</name>
<keyword evidence="2" id="KW-1133">Transmembrane helix</keyword>
<feature type="transmembrane region" description="Helical" evidence="2">
    <location>
        <begin position="70"/>
        <end position="88"/>
    </location>
</feature>
<dbReference type="STRING" id="760192.Halhy_1648"/>
<evidence type="ECO:0000259" key="3">
    <source>
        <dbReference type="PROSITE" id="PS01124"/>
    </source>
</evidence>
<sequence>MDYQLNLYAFVLLFAFLQGLFYVYQFCKRGLADERASDFWLAGLILALCITNLPSMLGFMGIYILGQDWWFFPQDTGLLIGPLIYFYLKSQTNVQFKFQTRDYWHFLPYLLYFFYHLLVFLSGKEGVDWWAKKVHNPFHLNTWHRIAENVSLVVYMVSSLRLYQRYCRWLPTERSDIETIRLGWYQHFLALVVVSVLAAIVLFLLGLFMPLSYQEDWILRAIVAFNICYISFNGYIQVQPHRLTFDTNQLSGSDAAPNHPDASTKKTEKTDPNEVQVWCKKVEAVMQSEKLYLNPELTLSDLAEKLHSHNSWISCVINTGFQKNFNDFINAYRVADFQKKINDPKLSHYTLLALAFECGFNSKSTFNRAVKKATGQLPSTFGTKTQP</sequence>
<dbReference type="PANTHER" id="PTHR43280:SF29">
    <property type="entry name" value="ARAC-FAMILY TRANSCRIPTIONAL REGULATOR"/>
    <property type="match status" value="1"/>
</dbReference>
<evidence type="ECO:0000313" key="5">
    <source>
        <dbReference type="Proteomes" id="UP000008461"/>
    </source>
</evidence>
<dbReference type="OrthoDB" id="5492415at2"/>
<feature type="transmembrane region" description="Helical" evidence="2">
    <location>
        <begin position="6"/>
        <end position="27"/>
    </location>
</feature>
<dbReference type="SMART" id="SM00342">
    <property type="entry name" value="HTH_ARAC"/>
    <property type="match status" value="1"/>
</dbReference>
<dbReference type="GO" id="GO:0043565">
    <property type="term" value="F:sequence-specific DNA binding"/>
    <property type="evidence" value="ECO:0007669"/>
    <property type="project" value="InterPro"/>
</dbReference>
<evidence type="ECO:0000256" key="2">
    <source>
        <dbReference type="SAM" id="Phobius"/>
    </source>
</evidence>
<feature type="domain" description="HTH araC/xylS-type" evidence="3">
    <location>
        <begin position="283"/>
        <end position="384"/>
    </location>
</feature>
<dbReference type="PROSITE" id="PS01124">
    <property type="entry name" value="HTH_ARAC_FAMILY_2"/>
    <property type="match status" value="1"/>
</dbReference>
<dbReference type="Pfam" id="PF12833">
    <property type="entry name" value="HTH_18"/>
    <property type="match status" value="1"/>
</dbReference>
<feature type="transmembrane region" description="Helical" evidence="2">
    <location>
        <begin position="103"/>
        <end position="123"/>
    </location>
</feature>
<dbReference type="Gene3D" id="1.10.10.60">
    <property type="entry name" value="Homeodomain-like"/>
    <property type="match status" value="2"/>
</dbReference>
<dbReference type="KEGG" id="hhy:Halhy_1648"/>
<dbReference type="GO" id="GO:0003700">
    <property type="term" value="F:DNA-binding transcription factor activity"/>
    <property type="evidence" value="ECO:0007669"/>
    <property type="project" value="InterPro"/>
</dbReference>
<accession>F4L0Q5</accession>
<reference evidence="4 5" key="1">
    <citation type="journal article" date="2011" name="Stand. Genomic Sci.">
        <title>Complete genome sequence of Haliscomenobacter hydrossis type strain (O).</title>
        <authorList>
            <consortium name="US DOE Joint Genome Institute (JGI-PGF)"/>
            <person name="Daligault H."/>
            <person name="Lapidus A."/>
            <person name="Zeytun A."/>
            <person name="Nolan M."/>
            <person name="Lucas S."/>
            <person name="Del Rio T.G."/>
            <person name="Tice H."/>
            <person name="Cheng J.F."/>
            <person name="Tapia R."/>
            <person name="Han C."/>
            <person name="Goodwin L."/>
            <person name="Pitluck S."/>
            <person name="Liolios K."/>
            <person name="Pagani I."/>
            <person name="Ivanova N."/>
            <person name="Huntemann M."/>
            <person name="Mavromatis K."/>
            <person name="Mikhailova N."/>
            <person name="Pati A."/>
            <person name="Chen A."/>
            <person name="Palaniappan K."/>
            <person name="Land M."/>
            <person name="Hauser L."/>
            <person name="Brambilla E.M."/>
            <person name="Rohde M."/>
            <person name="Verbarg S."/>
            <person name="Goker M."/>
            <person name="Bristow J."/>
            <person name="Eisen J.A."/>
            <person name="Markowitz V."/>
            <person name="Hugenholtz P."/>
            <person name="Kyrpides N.C."/>
            <person name="Klenk H.P."/>
            <person name="Woyke T."/>
        </authorList>
    </citation>
    <scope>NUCLEOTIDE SEQUENCE [LARGE SCALE GENOMIC DNA]</scope>
    <source>
        <strain evidence="5">ATCC 27775 / DSM 1100 / LMG 10767 / O</strain>
    </source>
</reference>
<gene>
    <name evidence="4" type="ordered locus">Halhy_1648</name>
</gene>
<dbReference type="RefSeq" id="WP_013764091.1">
    <property type="nucleotide sequence ID" value="NC_015510.1"/>
</dbReference>
<keyword evidence="5" id="KW-1185">Reference proteome</keyword>
<dbReference type="HOGENOM" id="CLU_041408_3_0_10"/>
<evidence type="ECO:0000313" key="4">
    <source>
        <dbReference type="EMBL" id="AEE49537.1"/>
    </source>
</evidence>
<keyword evidence="2" id="KW-0472">Membrane</keyword>
<feature type="transmembrane region" description="Helical" evidence="2">
    <location>
        <begin position="217"/>
        <end position="236"/>
    </location>
</feature>
<dbReference type="eggNOG" id="COG2207">
    <property type="taxonomic scope" value="Bacteria"/>
</dbReference>
<feature type="transmembrane region" description="Helical" evidence="2">
    <location>
        <begin position="184"/>
        <end position="211"/>
    </location>
</feature>
<dbReference type="PANTHER" id="PTHR43280">
    <property type="entry name" value="ARAC-FAMILY TRANSCRIPTIONAL REGULATOR"/>
    <property type="match status" value="1"/>
</dbReference>